<evidence type="ECO:0000313" key="3">
    <source>
        <dbReference type="Proteomes" id="UP001054945"/>
    </source>
</evidence>
<feature type="non-terminal residue" evidence="2">
    <location>
        <position position="1"/>
    </location>
</feature>
<keyword evidence="1" id="KW-1133">Transmembrane helix</keyword>
<feature type="transmembrane region" description="Helical" evidence="1">
    <location>
        <begin position="81"/>
        <end position="101"/>
    </location>
</feature>
<dbReference type="AlphaFoldDB" id="A0AAV4URX5"/>
<accession>A0AAV4URX5</accession>
<keyword evidence="1" id="KW-0812">Transmembrane</keyword>
<dbReference type="Proteomes" id="UP001054945">
    <property type="component" value="Unassembled WGS sequence"/>
</dbReference>
<name>A0AAV4URX5_CAEEX</name>
<keyword evidence="1" id="KW-0472">Membrane</keyword>
<organism evidence="2 3">
    <name type="scientific">Caerostris extrusa</name>
    <name type="common">Bark spider</name>
    <name type="synonym">Caerostris bankana</name>
    <dbReference type="NCBI Taxonomy" id="172846"/>
    <lineage>
        <taxon>Eukaryota</taxon>
        <taxon>Metazoa</taxon>
        <taxon>Ecdysozoa</taxon>
        <taxon>Arthropoda</taxon>
        <taxon>Chelicerata</taxon>
        <taxon>Arachnida</taxon>
        <taxon>Araneae</taxon>
        <taxon>Araneomorphae</taxon>
        <taxon>Entelegynae</taxon>
        <taxon>Araneoidea</taxon>
        <taxon>Araneidae</taxon>
        <taxon>Caerostris</taxon>
    </lineage>
</organism>
<gene>
    <name evidence="2" type="ORF">CEXT_220841</name>
</gene>
<sequence>RLWIEYINDKRRSDRKDPCSFNRCWIQRFNSHYMLTNLQNSLSGCTILRNHQRRERHLFTAFCQILSLSATKNFWMNGLLVLDLTFSIFGCWTHCAHFLYYNSQLRRIPISPEIPIAIERSVVPRCA</sequence>
<dbReference type="EMBL" id="BPLR01013331">
    <property type="protein sequence ID" value="GIY60453.1"/>
    <property type="molecule type" value="Genomic_DNA"/>
</dbReference>
<proteinExistence type="predicted"/>
<comment type="caution">
    <text evidence="2">The sequence shown here is derived from an EMBL/GenBank/DDBJ whole genome shotgun (WGS) entry which is preliminary data.</text>
</comment>
<reference evidence="2 3" key="1">
    <citation type="submission" date="2021-06" db="EMBL/GenBank/DDBJ databases">
        <title>Caerostris extrusa draft genome.</title>
        <authorList>
            <person name="Kono N."/>
            <person name="Arakawa K."/>
        </authorList>
    </citation>
    <scope>NUCLEOTIDE SEQUENCE [LARGE SCALE GENOMIC DNA]</scope>
</reference>
<evidence type="ECO:0000313" key="2">
    <source>
        <dbReference type="EMBL" id="GIY60453.1"/>
    </source>
</evidence>
<evidence type="ECO:0000256" key="1">
    <source>
        <dbReference type="SAM" id="Phobius"/>
    </source>
</evidence>
<keyword evidence="3" id="KW-1185">Reference proteome</keyword>
<protein>
    <submittedName>
        <fullName evidence="2">Uncharacterized protein</fullName>
    </submittedName>
</protein>